<feature type="chain" id="PRO_5003156416" description="Peptidase M11 gametolysin domain-containing protein" evidence="1">
    <location>
        <begin position="22"/>
        <end position="555"/>
    </location>
</feature>
<protein>
    <recommendedName>
        <fullName evidence="4">Peptidase M11 gametolysin domain-containing protein</fullName>
    </recommendedName>
</protein>
<sequence length="555" mass="58271">MVGSSAHRAVALRLLSTLVAAIAVDAAASGTRKLLQSSTTIRGRAIVVHQEFVGGVSGKFLALRTDNGVNVQLANAVVDDASTGQMAEATGTWCQQNNGQGNAFGKFKTESTTVSGNPKTDTVTTTAYAEPPELADVTVGTSSGATATSATLRDATLNVTAFSGAMVTSPLFQPVVSTLFVLTAASRALLPGIRSHLVPEQGRVVTAVTAELERLNIYPTVVTVGSMFQRCTFGGTKLNTSNSAVTAVTTLPCSGTSSEGAWTFSRCEFADMDGTAEAAEAKLRAQGINVDAYFYRVFMLPPGLCAGMVGTGYVGCDGSWPCRAWVGHDFWTSPMTIAHELGHNLYLSHSGSALSGQWDEYDDESCAMGYCCSYCCLNAPKAWQLGWNPVKELGSTAMKPGTTVSTSLFSQSLAIAAAALRVKVSYWVGGEASVYVSYRKRHNTTNHPDAYLPASVADQLVIHTSNVAQPFDPAVSRSRRPGPPPPPLGAVGEAWTHPNAATGLVIRRVPCNLTNRAQVHVCRKGGPETAATCAFNIDNDCNGLSGPEDPACALI</sequence>
<dbReference type="SUPFAM" id="SSF55486">
    <property type="entry name" value="Metalloproteases ('zincins'), catalytic domain"/>
    <property type="match status" value="1"/>
</dbReference>
<dbReference type="eggNOG" id="ENOG502SQEV">
    <property type="taxonomic scope" value="Eukaryota"/>
</dbReference>
<dbReference type="GeneID" id="17351810"/>
<feature type="signal peptide" evidence="1">
    <location>
        <begin position="1"/>
        <end position="21"/>
    </location>
</feature>
<dbReference type="OrthoDB" id="539369at2759"/>
<dbReference type="InParanoid" id="E1ZP28"/>
<dbReference type="RefSeq" id="XP_005844544.1">
    <property type="nucleotide sequence ID" value="XM_005844482.1"/>
</dbReference>
<proteinExistence type="predicted"/>
<dbReference type="KEGG" id="cvr:CHLNCDRAFT_138977"/>
<organism evidence="3">
    <name type="scientific">Chlorella variabilis</name>
    <name type="common">Green alga</name>
    <dbReference type="NCBI Taxonomy" id="554065"/>
    <lineage>
        <taxon>Eukaryota</taxon>
        <taxon>Viridiplantae</taxon>
        <taxon>Chlorophyta</taxon>
        <taxon>core chlorophytes</taxon>
        <taxon>Trebouxiophyceae</taxon>
        <taxon>Chlorellales</taxon>
        <taxon>Chlorellaceae</taxon>
        <taxon>Chlorella clade</taxon>
        <taxon>Chlorella</taxon>
    </lineage>
</organism>
<dbReference type="AlphaFoldDB" id="E1ZP28"/>
<dbReference type="Proteomes" id="UP000008141">
    <property type="component" value="Unassembled WGS sequence"/>
</dbReference>
<keyword evidence="3" id="KW-1185">Reference proteome</keyword>
<evidence type="ECO:0000313" key="3">
    <source>
        <dbReference type="Proteomes" id="UP000008141"/>
    </source>
</evidence>
<reference evidence="2 3" key="1">
    <citation type="journal article" date="2010" name="Plant Cell">
        <title>The Chlorella variabilis NC64A genome reveals adaptation to photosymbiosis, coevolution with viruses, and cryptic sex.</title>
        <authorList>
            <person name="Blanc G."/>
            <person name="Duncan G."/>
            <person name="Agarkova I."/>
            <person name="Borodovsky M."/>
            <person name="Gurnon J."/>
            <person name="Kuo A."/>
            <person name="Lindquist E."/>
            <person name="Lucas S."/>
            <person name="Pangilinan J."/>
            <person name="Polle J."/>
            <person name="Salamov A."/>
            <person name="Terry A."/>
            <person name="Yamada T."/>
            <person name="Dunigan D.D."/>
            <person name="Grigoriev I.V."/>
            <person name="Claverie J.M."/>
            <person name="Van Etten J.L."/>
        </authorList>
    </citation>
    <scope>NUCLEOTIDE SEQUENCE [LARGE SCALE GENOMIC DNA]</scope>
    <source>
        <strain evidence="2 3">NC64A</strain>
    </source>
</reference>
<name>E1ZP28_CHLVA</name>
<dbReference type="EMBL" id="GL433856">
    <property type="protein sequence ID" value="EFN52442.1"/>
    <property type="molecule type" value="Genomic_DNA"/>
</dbReference>
<keyword evidence="1" id="KW-0732">Signal</keyword>
<gene>
    <name evidence="2" type="ORF">CHLNCDRAFT_138977</name>
</gene>
<evidence type="ECO:0008006" key="4">
    <source>
        <dbReference type="Google" id="ProtNLM"/>
    </source>
</evidence>
<evidence type="ECO:0000313" key="2">
    <source>
        <dbReference type="EMBL" id="EFN52442.1"/>
    </source>
</evidence>
<evidence type="ECO:0000256" key="1">
    <source>
        <dbReference type="SAM" id="SignalP"/>
    </source>
</evidence>
<accession>E1ZP28</accession>